<gene>
    <name evidence="3" type="ORF">E7747_13550</name>
</gene>
<dbReference type="GO" id="GO:0016788">
    <property type="term" value="F:hydrolase activity, acting on ester bonds"/>
    <property type="evidence" value="ECO:0007669"/>
    <property type="project" value="UniProtKB-ARBA"/>
</dbReference>
<sequence length="88" mass="10192">MILFVDKDTTLFRSSSICYRGWLYFGKWARQVAKQTKVPFVDLNEISARKFERYGKEKVKTMFYLDSIHTSEFGAKVNAKSAVEGLRG</sequence>
<keyword evidence="4" id="KW-1185">Reference proteome</keyword>
<comment type="similarity">
    <text evidence="1">Belongs to the 'GDSL' lipolytic enzyme family.</text>
</comment>
<dbReference type="InterPro" id="IPR036514">
    <property type="entry name" value="SGNH_hydro_sf"/>
</dbReference>
<accession>A0A4P7W569</accession>
<protein>
    <recommendedName>
        <fullName evidence="5">SGNH/GDSL hydrolase family protein</fullName>
    </recommendedName>
</protein>
<evidence type="ECO:0000313" key="3">
    <source>
        <dbReference type="EMBL" id="QCD43214.1"/>
    </source>
</evidence>
<dbReference type="PANTHER" id="PTHR43695">
    <property type="entry name" value="PUTATIVE (AFU_ORTHOLOGUE AFUA_2G17250)-RELATED"/>
    <property type="match status" value="1"/>
</dbReference>
<evidence type="ECO:0000256" key="2">
    <source>
        <dbReference type="ARBA" id="ARBA00022801"/>
    </source>
</evidence>
<keyword evidence="2" id="KW-0378">Hydrolase</keyword>
<dbReference type="InterPro" id="IPR037459">
    <property type="entry name" value="RhgT-like"/>
</dbReference>
<evidence type="ECO:0000256" key="1">
    <source>
        <dbReference type="ARBA" id="ARBA00008668"/>
    </source>
</evidence>
<evidence type="ECO:0008006" key="5">
    <source>
        <dbReference type="Google" id="ProtNLM"/>
    </source>
</evidence>
<reference evidence="4" key="1">
    <citation type="submission" date="2019-02" db="EMBL/GenBank/DDBJ databases">
        <title>Isolation and identification of novel species under the genus Muribaculum.</title>
        <authorList>
            <person name="Miyake S."/>
            <person name="Ding Y."/>
            <person name="Low A."/>
            <person name="Soh M."/>
            <person name="Seedorf H."/>
        </authorList>
    </citation>
    <scope>NUCLEOTIDE SEQUENCE [LARGE SCALE GENOMIC DNA]</scope>
    <source>
        <strain evidence="4">H5</strain>
    </source>
</reference>
<dbReference type="KEGG" id="ddb:E7747_13550"/>
<dbReference type="Gene3D" id="3.40.50.1110">
    <property type="entry name" value="SGNH hydrolase"/>
    <property type="match status" value="1"/>
</dbReference>
<dbReference type="SUPFAM" id="SSF52266">
    <property type="entry name" value="SGNH hydrolase"/>
    <property type="match status" value="1"/>
</dbReference>
<organism evidence="3 4">
    <name type="scientific">Duncaniella dubosii</name>
    <dbReference type="NCBI Taxonomy" id="2518971"/>
    <lineage>
        <taxon>Bacteria</taxon>
        <taxon>Pseudomonadati</taxon>
        <taxon>Bacteroidota</taxon>
        <taxon>Bacteroidia</taxon>
        <taxon>Bacteroidales</taxon>
        <taxon>Muribaculaceae</taxon>
        <taxon>Duncaniella</taxon>
    </lineage>
</organism>
<dbReference type="Proteomes" id="UP000297149">
    <property type="component" value="Chromosome"/>
</dbReference>
<dbReference type="EMBL" id="CP039396">
    <property type="protein sequence ID" value="QCD43214.1"/>
    <property type="molecule type" value="Genomic_DNA"/>
</dbReference>
<dbReference type="AlphaFoldDB" id="A0A4P7W569"/>
<dbReference type="PANTHER" id="PTHR43695:SF1">
    <property type="entry name" value="RHAMNOGALACTURONAN ACETYLESTERASE"/>
    <property type="match status" value="1"/>
</dbReference>
<proteinExistence type="inferred from homology"/>
<evidence type="ECO:0000313" key="4">
    <source>
        <dbReference type="Proteomes" id="UP000297149"/>
    </source>
</evidence>
<name>A0A4P7W569_9BACT</name>